<comment type="caution">
    <text evidence="3">The sequence shown here is derived from an EMBL/GenBank/DDBJ whole genome shotgun (WGS) entry which is preliminary data.</text>
</comment>
<proteinExistence type="predicted"/>
<dbReference type="InterPro" id="IPR016032">
    <property type="entry name" value="Sig_transdc_resp-reg_C-effctor"/>
</dbReference>
<dbReference type="OrthoDB" id="1727128at2"/>
<reference evidence="3 4" key="1">
    <citation type="submission" date="2018-08" db="EMBL/GenBank/DDBJ databases">
        <title>A genome reference for cultivated species of the human gut microbiota.</title>
        <authorList>
            <person name="Zou Y."/>
            <person name="Xue W."/>
            <person name="Luo G."/>
        </authorList>
    </citation>
    <scope>NUCLEOTIDE SEQUENCE [LARGE SCALE GENOMIC DNA]</scope>
    <source>
        <strain evidence="3 4">AF42-9</strain>
    </source>
</reference>
<dbReference type="SMART" id="SM00421">
    <property type="entry name" value="HTH_LUXR"/>
    <property type="match status" value="1"/>
</dbReference>
<dbReference type="PROSITE" id="PS50043">
    <property type="entry name" value="HTH_LUXR_2"/>
    <property type="match status" value="1"/>
</dbReference>
<accession>A0A415GPL1</accession>
<evidence type="ECO:0000256" key="1">
    <source>
        <dbReference type="ARBA" id="ARBA00023125"/>
    </source>
</evidence>
<sequence length="252" mass="29096">MNKGKHDFFLHSNEVSHISKEDYDKIELLVNATKAFARSTYQCVYIIDYFHQDFIYASDNLAYLCGLEPEQLMEAGYQMYIDHVPDADLQMLLEVNKKGFDLFNELPVGDRLDYTISYDFHLTNGNHSRLIHHHLTPILLSDDGRIWLALCTVSLAATDEPGHIIMQKNGERSYFEYSTSRHKWEKKEGITLSETEREVLRLSAQGYTMNDIADRLCKSVDTIKACKRNLFAKLGVKNIAEALFHATNYQMI</sequence>
<keyword evidence="4" id="KW-1185">Reference proteome</keyword>
<feature type="domain" description="HTH luxR-type" evidence="2">
    <location>
        <begin position="185"/>
        <end position="250"/>
    </location>
</feature>
<dbReference type="InterPro" id="IPR000792">
    <property type="entry name" value="Tscrpt_reg_LuxR_C"/>
</dbReference>
<dbReference type="InterPro" id="IPR036388">
    <property type="entry name" value="WH-like_DNA-bd_sf"/>
</dbReference>
<name>A0A415GPL1_9BACT</name>
<gene>
    <name evidence="3" type="ORF">DW060_03095</name>
</gene>
<dbReference type="SUPFAM" id="SSF46894">
    <property type="entry name" value="C-terminal effector domain of the bipartite response regulators"/>
    <property type="match status" value="1"/>
</dbReference>
<protein>
    <submittedName>
        <fullName evidence="3">LuxR family transcriptional regulator</fullName>
    </submittedName>
</protein>
<dbReference type="Pfam" id="PF00196">
    <property type="entry name" value="GerE"/>
    <property type="match status" value="1"/>
</dbReference>
<dbReference type="AlphaFoldDB" id="A0A415GPL1"/>
<evidence type="ECO:0000313" key="4">
    <source>
        <dbReference type="Proteomes" id="UP000286598"/>
    </source>
</evidence>
<dbReference type="EMBL" id="QRNO01000009">
    <property type="protein sequence ID" value="RHK52025.1"/>
    <property type="molecule type" value="Genomic_DNA"/>
</dbReference>
<dbReference type="CDD" id="cd06170">
    <property type="entry name" value="LuxR_C_like"/>
    <property type="match status" value="1"/>
</dbReference>
<dbReference type="GO" id="GO:0003677">
    <property type="term" value="F:DNA binding"/>
    <property type="evidence" value="ECO:0007669"/>
    <property type="project" value="UniProtKB-KW"/>
</dbReference>
<evidence type="ECO:0000259" key="2">
    <source>
        <dbReference type="PROSITE" id="PS50043"/>
    </source>
</evidence>
<organism evidence="3 4">
    <name type="scientific">Leyella stercorea</name>
    <dbReference type="NCBI Taxonomy" id="363265"/>
    <lineage>
        <taxon>Bacteria</taxon>
        <taxon>Pseudomonadati</taxon>
        <taxon>Bacteroidota</taxon>
        <taxon>Bacteroidia</taxon>
        <taxon>Bacteroidales</taxon>
        <taxon>Prevotellaceae</taxon>
        <taxon>Leyella</taxon>
    </lineage>
</organism>
<keyword evidence="1" id="KW-0238">DNA-binding</keyword>
<dbReference type="PANTHER" id="PTHR43214">
    <property type="entry name" value="TWO-COMPONENT RESPONSE REGULATOR"/>
    <property type="match status" value="1"/>
</dbReference>
<dbReference type="PRINTS" id="PR00038">
    <property type="entry name" value="HTHLUXR"/>
</dbReference>
<dbReference type="Proteomes" id="UP000286598">
    <property type="component" value="Unassembled WGS sequence"/>
</dbReference>
<dbReference type="GO" id="GO:0006355">
    <property type="term" value="P:regulation of DNA-templated transcription"/>
    <property type="evidence" value="ECO:0007669"/>
    <property type="project" value="InterPro"/>
</dbReference>
<dbReference type="Gene3D" id="3.30.450.20">
    <property type="entry name" value="PAS domain"/>
    <property type="match status" value="1"/>
</dbReference>
<dbReference type="InterPro" id="IPR039420">
    <property type="entry name" value="WalR-like"/>
</dbReference>
<dbReference type="Gene3D" id="1.10.10.10">
    <property type="entry name" value="Winged helix-like DNA-binding domain superfamily/Winged helix DNA-binding domain"/>
    <property type="match status" value="1"/>
</dbReference>
<dbReference type="PANTHER" id="PTHR43214:SF43">
    <property type="entry name" value="TWO-COMPONENT RESPONSE REGULATOR"/>
    <property type="match status" value="1"/>
</dbReference>
<evidence type="ECO:0000313" key="3">
    <source>
        <dbReference type="EMBL" id="RHK52025.1"/>
    </source>
</evidence>